<reference evidence="1 2" key="2">
    <citation type="journal article" date="2022" name="Mol. Ecol. Resour.">
        <title>The genomes of chicory, endive, great burdock and yacon provide insights into Asteraceae paleo-polyploidization history and plant inulin production.</title>
        <authorList>
            <person name="Fan W."/>
            <person name="Wang S."/>
            <person name="Wang H."/>
            <person name="Wang A."/>
            <person name="Jiang F."/>
            <person name="Liu H."/>
            <person name="Zhao H."/>
            <person name="Xu D."/>
            <person name="Zhang Y."/>
        </authorList>
    </citation>
    <scope>NUCLEOTIDE SEQUENCE [LARGE SCALE GENOMIC DNA]</scope>
    <source>
        <strain evidence="2">cv. Yunnan</strain>
        <tissue evidence="1">Leaves</tissue>
    </source>
</reference>
<evidence type="ECO:0000313" key="2">
    <source>
        <dbReference type="Proteomes" id="UP001056120"/>
    </source>
</evidence>
<gene>
    <name evidence="1" type="ORF">L1987_48144</name>
</gene>
<reference evidence="2" key="1">
    <citation type="journal article" date="2022" name="Mol. Ecol. Resour.">
        <title>The genomes of chicory, endive, great burdock and yacon provide insights into Asteraceae palaeo-polyploidization history and plant inulin production.</title>
        <authorList>
            <person name="Fan W."/>
            <person name="Wang S."/>
            <person name="Wang H."/>
            <person name="Wang A."/>
            <person name="Jiang F."/>
            <person name="Liu H."/>
            <person name="Zhao H."/>
            <person name="Xu D."/>
            <person name="Zhang Y."/>
        </authorList>
    </citation>
    <scope>NUCLEOTIDE SEQUENCE [LARGE SCALE GENOMIC DNA]</scope>
    <source>
        <strain evidence="2">cv. Yunnan</strain>
    </source>
</reference>
<proteinExistence type="predicted"/>
<dbReference type="EMBL" id="CM042033">
    <property type="protein sequence ID" value="KAI3773614.1"/>
    <property type="molecule type" value="Genomic_DNA"/>
</dbReference>
<name>A0ACB9FR53_9ASTR</name>
<protein>
    <submittedName>
        <fullName evidence="1">Uncharacterized protein</fullName>
    </submittedName>
</protein>
<evidence type="ECO:0000313" key="1">
    <source>
        <dbReference type="EMBL" id="KAI3773614.1"/>
    </source>
</evidence>
<keyword evidence="2" id="KW-1185">Reference proteome</keyword>
<dbReference type="Proteomes" id="UP001056120">
    <property type="component" value="Linkage Group LG16"/>
</dbReference>
<accession>A0ACB9FR53</accession>
<sequence length="140" mass="16534">MILLHRRSDLSVLPLIVQDQISDWKDRKSLWKKKTWKIKIDPESKKIEVGVSLMADVSDCLDKCKVYKIEELNEAIDGFDERWVIQGSLFNGYIDGNCYSFKKMKWNACEEIKILQKVHHFIFVLLHFAQDCYNFSGIFK</sequence>
<comment type="caution">
    <text evidence="1">The sequence shown here is derived from an EMBL/GenBank/DDBJ whole genome shotgun (WGS) entry which is preliminary data.</text>
</comment>
<organism evidence="1 2">
    <name type="scientific">Smallanthus sonchifolius</name>
    <dbReference type="NCBI Taxonomy" id="185202"/>
    <lineage>
        <taxon>Eukaryota</taxon>
        <taxon>Viridiplantae</taxon>
        <taxon>Streptophyta</taxon>
        <taxon>Embryophyta</taxon>
        <taxon>Tracheophyta</taxon>
        <taxon>Spermatophyta</taxon>
        <taxon>Magnoliopsida</taxon>
        <taxon>eudicotyledons</taxon>
        <taxon>Gunneridae</taxon>
        <taxon>Pentapetalae</taxon>
        <taxon>asterids</taxon>
        <taxon>campanulids</taxon>
        <taxon>Asterales</taxon>
        <taxon>Asteraceae</taxon>
        <taxon>Asteroideae</taxon>
        <taxon>Heliantheae alliance</taxon>
        <taxon>Millerieae</taxon>
        <taxon>Smallanthus</taxon>
    </lineage>
</organism>